<dbReference type="SUPFAM" id="SSF53597">
    <property type="entry name" value="Dihydrofolate reductase-like"/>
    <property type="match status" value="1"/>
</dbReference>
<dbReference type="InterPro" id="IPR024072">
    <property type="entry name" value="DHFR-like_dom_sf"/>
</dbReference>
<accession>A0A8J3SNZ1</accession>
<dbReference type="InterPro" id="IPR050765">
    <property type="entry name" value="Riboflavin_Biosynth_HTPR"/>
</dbReference>
<sequence>MRTLMIVEFVTLDGVMQGFSGPDQDDPGFRHGGWGLPYADPVAQQSGIESQNTTTAYLFGRKTYQLLAAFWPHQPRENAMAAHLNDTPKYVATRTLTSFEWPNSSRLEGELAPAVRALKESGEGTVAVLGSGALTRQLVAEGLVDAYTLFVHPLLLGSGERLFHTLDKPIPLRFQDVTTTDTGVLIVNYTVQ</sequence>
<gene>
    <name evidence="2" type="ORF">Psi01_73490</name>
</gene>
<protein>
    <submittedName>
        <fullName evidence="2">Deaminase reductase</fullName>
    </submittedName>
</protein>
<proteinExistence type="predicted"/>
<keyword evidence="3" id="KW-1185">Reference proteome</keyword>
<evidence type="ECO:0000313" key="2">
    <source>
        <dbReference type="EMBL" id="GIH96719.1"/>
    </source>
</evidence>
<feature type="domain" description="Bacterial bifunctional deaminase-reductase C-terminal" evidence="1">
    <location>
        <begin position="3"/>
        <end position="185"/>
    </location>
</feature>
<organism evidence="2 3">
    <name type="scientific">Planobispora siamensis</name>
    <dbReference type="NCBI Taxonomy" id="936338"/>
    <lineage>
        <taxon>Bacteria</taxon>
        <taxon>Bacillati</taxon>
        <taxon>Actinomycetota</taxon>
        <taxon>Actinomycetes</taxon>
        <taxon>Streptosporangiales</taxon>
        <taxon>Streptosporangiaceae</taxon>
        <taxon>Planobispora</taxon>
    </lineage>
</organism>
<evidence type="ECO:0000259" key="1">
    <source>
        <dbReference type="Pfam" id="PF01872"/>
    </source>
</evidence>
<dbReference type="EMBL" id="BOOJ01000070">
    <property type="protein sequence ID" value="GIH96719.1"/>
    <property type="molecule type" value="Genomic_DNA"/>
</dbReference>
<dbReference type="InterPro" id="IPR002734">
    <property type="entry name" value="RibDG_C"/>
</dbReference>
<dbReference type="Pfam" id="PF01872">
    <property type="entry name" value="RibD_C"/>
    <property type="match status" value="1"/>
</dbReference>
<dbReference type="RefSeq" id="WP_204068752.1">
    <property type="nucleotide sequence ID" value="NZ_BOOJ01000070.1"/>
</dbReference>
<comment type="caution">
    <text evidence="2">The sequence shown here is derived from an EMBL/GenBank/DDBJ whole genome shotgun (WGS) entry which is preliminary data.</text>
</comment>
<dbReference type="Proteomes" id="UP000619788">
    <property type="component" value="Unassembled WGS sequence"/>
</dbReference>
<dbReference type="PANTHER" id="PTHR38011:SF2">
    <property type="entry name" value="BIFUNCTIONAL DEAMINASE-REDUCTASE DOMAIN PROTEIN"/>
    <property type="match status" value="1"/>
</dbReference>
<name>A0A8J3SNZ1_9ACTN</name>
<dbReference type="GO" id="GO:0008703">
    <property type="term" value="F:5-amino-6-(5-phosphoribosylamino)uracil reductase activity"/>
    <property type="evidence" value="ECO:0007669"/>
    <property type="project" value="InterPro"/>
</dbReference>
<evidence type="ECO:0000313" key="3">
    <source>
        <dbReference type="Proteomes" id="UP000619788"/>
    </source>
</evidence>
<dbReference type="GO" id="GO:0009231">
    <property type="term" value="P:riboflavin biosynthetic process"/>
    <property type="evidence" value="ECO:0007669"/>
    <property type="project" value="InterPro"/>
</dbReference>
<reference evidence="2 3" key="1">
    <citation type="submission" date="2021-01" db="EMBL/GenBank/DDBJ databases">
        <title>Whole genome shotgun sequence of Planobispora siamensis NBRC 107568.</title>
        <authorList>
            <person name="Komaki H."/>
            <person name="Tamura T."/>
        </authorList>
    </citation>
    <scope>NUCLEOTIDE SEQUENCE [LARGE SCALE GENOMIC DNA]</scope>
    <source>
        <strain evidence="2 3">NBRC 107568</strain>
    </source>
</reference>
<dbReference type="Gene3D" id="3.40.430.10">
    <property type="entry name" value="Dihydrofolate Reductase, subunit A"/>
    <property type="match status" value="1"/>
</dbReference>
<dbReference type="AlphaFoldDB" id="A0A8J3SNZ1"/>
<dbReference type="PANTHER" id="PTHR38011">
    <property type="entry name" value="DIHYDROFOLATE REDUCTASE FAMILY PROTEIN (AFU_ORTHOLOGUE AFUA_8G06820)"/>
    <property type="match status" value="1"/>
</dbReference>